<dbReference type="KEGG" id="mng:MNEG_7053"/>
<accession>A0A0D2JP36</accession>
<dbReference type="RefSeq" id="XP_013899927.1">
    <property type="nucleotide sequence ID" value="XM_014044473.1"/>
</dbReference>
<keyword evidence="3" id="KW-1185">Reference proteome</keyword>
<dbReference type="GeneID" id="25739929"/>
<gene>
    <name evidence="2" type="ORF">MNEG_7053</name>
</gene>
<protein>
    <submittedName>
        <fullName evidence="2">Uncharacterized protein</fullName>
    </submittedName>
</protein>
<organism evidence="2 3">
    <name type="scientific">Monoraphidium neglectum</name>
    <dbReference type="NCBI Taxonomy" id="145388"/>
    <lineage>
        <taxon>Eukaryota</taxon>
        <taxon>Viridiplantae</taxon>
        <taxon>Chlorophyta</taxon>
        <taxon>core chlorophytes</taxon>
        <taxon>Chlorophyceae</taxon>
        <taxon>CS clade</taxon>
        <taxon>Sphaeropleales</taxon>
        <taxon>Selenastraceae</taxon>
        <taxon>Monoraphidium</taxon>
    </lineage>
</organism>
<evidence type="ECO:0000313" key="3">
    <source>
        <dbReference type="Proteomes" id="UP000054498"/>
    </source>
</evidence>
<feature type="region of interest" description="Disordered" evidence="1">
    <location>
        <begin position="29"/>
        <end position="54"/>
    </location>
</feature>
<dbReference type="Proteomes" id="UP000054498">
    <property type="component" value="Unassembled WGS sequence"/>
</dbReference>
<proteinExistence type="predicted"/>
<dbReference type="Gene3D" id="1.25.70.10">
    <property type="entry name" value="Transcription termination factor 3, mitochondrial"/>
    <property type="match status" value="1"/>
</dbReference>
<name>A0A0D2JP36_9CHLO</name>
<reference evidence="2 3" key="1">
    <citation type="journal article" date="2013" name="BMC Genomics">
        <title>Reconstruction of the lipid metabolism for the microalga Monoraphidium neglectum from its genome sequence reveals characteristics suitable for biofuel production.</title>
        <authorList>
            <person name="Bogen C."/>
            <person name="Al-Dilaimi A."/>
            <person name="Albersmeier A."/>
            <person name="Wichmann J."/>
            <person name="Grundmann M."/>
            <person name="Rupp O."/>
            <person name="Lauersen K.J."/>
            <person name="Blifernez-Klassen O."/>
            <person name="Kalinowski J."/>
            <person name="Goesmann A."/>
            <person name="Mussgnug J.H."/>
            <person name="Kruse O."/>
        </authorList>
    </citation>
    <scope>NUCLEOTIDE SEQUENCE [LARGE SCALE GENOMIC DNA]</scope>
    <source>
        <strain evidence="2 3">SAG 48.87</strain>
    </source>
</reference>
<dbReference type="EMBL" id="KK101432">
    <property type="protein sequence ID" value="KIZ00908.1"/>
    <property type="molecule type" value="Genomic_DNA"/>
</dbReference>
<sequence length="287" mass="31154">MASAVEDVEDQSLGLAIFFGRANSAVRVTRRASNTHGEGPSSGRGRRPRRKAPSQGAIAAASAWLKEEVFGGDRARMEKAVMRRPSLLRHTLDAFHASLAALVQLFGSADAALTAVRRYSDLLIGDASILPHNARALAQLLDLADDSQLARRLLRHPRLLHMSPESLRAKLERLAAGLGMGLEDARLMCRTQPSLLGLRTEGVVAKANLIKSYPVIGASLSPAYLARLLVLGRARLARLEYLATEWAAANPGARLLTAGTVLGMPPDKFEERWRGFRPWLEANAAYP</sequence>
<evidence type="ECO:0000256" key="1">
    <source>
        <dbReference type="SAM" id="MobiDB-lite"/>
    </source>
</evidence>
<dbReference type="AlphaFoldDB" id="A0A0D2JP36"/>
<dbReference type="InterPro" id="IPR038538">
    <property type="entry name" value="MTERF_sf"/>
</dbReference>
<evidence type="ECO:0000313" key="2">
    <source>
        <dbReference type="EMBL" id="KIZ00908.1"/>
    </source>
</evidence>